<reference evidence="4 5" key="1">
    <citation type="submission" date="2019-11" db="EMBL/GenBank/DDBJ databases">
        <authorList>
            <person name="Zheng R.K."/>
            <person name="Sun C.M."/>
        </authorList>
    </citation>
    <scope>NUCLEOTIDE SEQUENCE [LARGE SCALE GENOMIC DNA]</scope>
    <source>
        <strain evidence="4 5">SRB007</strain>
    </source>
</reference>
<sequence length="254" mass="29107">MNVFIRYLWIVLIFSFFSPAHAQETLTLCSADSPPWTIQNSSSPTDIEGLAVDIMYELFDRAHTEVQMVALPFKRCLANTQSGELDGCFMTIKNAERETYAEFTDSYLTIPTYAYYSLKKFDQFEWDSWEDLKPYRLGVQRGFKYGRAFTDALKSMPFKIVEVSDVSEGVGMLFLDRIDLMLTNEFRYEYMIRQHPAYEGKLAHALKPIGIGQVYIAISKNSPHVSIVPKLNEIIANMKSDGSLQKIVHPTPRP</sequence>
<dbReference type="KEGG" id="psel:GM415_17235"/>
<protein>
    <submittedName>
        <fullName evidence="4">Transporter substrate-binding domain-containing protein</fullName>
    </submittedName>
</protein>
<dbReference type="Gene3D" id="3.40.190.10">
    <property type="entry name" value="Periplasmic binding protein-like II"/>
    <property type="match status" value="2"/>
</dbReference>
<keyword evidence="1 2" id="KW-0732">Signal</keyword>
<name>A0A6I6JHX6_9BACT</name>
<gene>
    <name evidence="4" type="ORF">GM415_17235</name>
</gene>
<feature type="signal peptide" evidence="2">
    <location>
        <begin position="1"/>
        <end position="22"/>
    </location>
</feature>
<dbReference type="Proteomes" id="UP000428328">
    <property type="component" value="Chromosome"/>
</dbReference>
<feature type="chain" id="PRO_5026065524" evidence="2">
    <location>
        <begin position="23"/>
        <end position="254"/>
    </location>
</feature>
<evidence type="ECO:0000313" key="4">
    <source>
        <dbReference type="EMBL" id="QGY41791.1"/>
    </source>
</evidence>
<dbReference type="PANTHER" id="PTHR35936:SF25">
    <property type="entry name" value="ABC TRANSPORTER SUBSTRATE-BINDING PROTEIN"/>
    <property type="match status" value="1"/>
</dbReference>
<evidence type="ECO:0000256" key="1">
    <source>
        <dbReference type="ARBA" id="ARBA00022729"/>
    </source>
</evidence>
<dbReference type="InterPro" id="IPR001638">
    <property type="entry name" value="Solute-binding_3/MltF_N"/>
</dbReference>
<dbReference type="Pfam" id="PF00497">
    <property type="entry name" value="SBP_bac_3"/>
    <property type="match status" value="1"/>
</dbReference>
<dbReference type="AlphaFoldDB" id="A0A6I6JHX6"/>
<dbReference type="SUPFAM" id="SSF53850">
    <property type="entry name" value="Periplasmic binding protein-like II"/>
    <property type="match status" value="1"/>
</dbReference>
<dbReference type="PANTHER" id="PTHR35936">
    <property type="entry name" value="MEMBRANE-BOUND LYTIC MUREIN TRANSGLYCOSYLASE F"/>
    <property type="match status" value="1"/>
</dbReference>
<keyword evidence="5" id="KW-1185">Reference proteome</keyword>
<feature type="domain" description="Solute-binding protein family 3/N-terminal" evidence="3">
    <location>
        <begin position="25"/>
        <end position="250"/>
    </location>
</feature>
<dbReference type="SMART" id="SM00062">
    <property type="entry name" value="PBPb"/>
    <property type="match status" value="1"/>
</dbReference>
<dbReference type="EMBL" id="CP046400">
    <property type="protein sequence ID" value="QGY41791.1"/>
    <property type="molecule type" value="Genomic_DNA"/>
</dbReference>
<evidence type="ECO:0000256" key="2">
    <source>
        <dbReference type="SAM" id="SignalP"/>
    </source>
</evidence>
<evidence type="ECO:0000259" key="3">
    <source>
        <dbReference type="SMART" id="SM00062"/>
    </source>
</evidence>
<organism evidence="4 5">
    <name type="scientific">Pseudodesulfovibrio cashew</name>
    <dbReference type="NCBI Taxonomy" id="2678688"/>
    <lineage>
        <taxon>Bacteria</taxon>
        <taxon>Pseudomonadati</taxon>
        <taxon>Thermodesulfobacteriota</taxon>
        <taxon>Desulfovibrionia</taxon>
        <taxon>Desulfovibrionales</taxon>
        <taxon>Desulfovibrionaceae</taxon>
    </lineage>
</organism>
<evidence type="ECO:0000313" key="5">
    <source>
        <dbReference type="Proteomes" id="UP000428328"/>
    </source>
</evidence>
<accession>A0A6I6JHX6</accession>
<proteinExistence type="predicted"/>
<dbReference type="RefSeq" id="WP_158950380.1">
    <property type="nucleotide sequence ID" value="NZ_CP046400.1"/>
</dbReference>